<name>A0A448ZYC8_METSV</name>
<geneLocation type="plasmid" evidence="2">
    <name>2</name>
</geneLocation>
<protein>
    <recommendedName>
        <fullName evidence="3">NERD domain-containing protein</fullName>
    </recommendedName>
</protein>
<feature type="transmembrane region" description="Helical" evidence="1">
    <location>
        <begin position="6"/>
        <end position="32"/>
    </location>
</feature>
<keyword evidence="2" id="KW-0614">Plasmid</keyword>
<proteinExistence type="predicted"/>
<gene>
    <name evidence="2" type="ORF">NCTC10113_01160</name>
</gene>
<dbReference type="RefSeq" id="WP_024544150.1">
    <property type="nucleotide sequence ID" value="NZ_LR214938.2"/>
</dbReference>
<organism evidence="2">
    <name type="scientific">Metamycoplasma salivarium</name>
    <name type="common">Mycoplasma salivarium</name>
    <dbReference type="NCBI Taxonomy" id="2124"/>
    <lineage>
        <taxon>Bacteria</taxon>
        <taxon>Bacillati</taxon>
        <taxon>Mycoplasmatota</taxon>
        <taxon>Mycoplasmoidales</taxon>
        <taxon>Metamycoplasmataceae</taxon>
        <taxon>Metamycoplasma</taxon>
    </lineage>
</organism>
<accession>A0A448ZYC8</accession>
<evidence type="ECO:0008006" key="3">
    <source>
        <dbReference type="Google" id="ProtNLM"/>
    </source>
</evidence>
<dbReference type="AlphaFoldDB" id="A0A448ZYC8"/>
<reference evidence="2" key="1">
    <citation type="submission" date="2019-01" db="EMBL/GenBank/DDBJ databases">
        <authorList>
            <consortium name="Pathogen Informatics"/>
        </authorList>
    </citation>
    <scope>NUCLEOTIDE SEQUENCE [LARGE SCALE GENOMIC DNA]</scope>
    <source>
        <strain evidence="2">NCTC10113</strain>
    </source>
</reference>
<evidence type="ECO:0000313" key="2">
    <source>
        <dbReference type="EMBL" id="VEU56258.1"/>
    </source>
</evidence>
<sequence>MSEKAKFVLGISLGLTLFILLIIGFVVLYILIKKRMKLKEKRNNENSEILNAKIKEYAKKYDFIFFNKALINLSKDRIISLKGPILISTEALVLIHPLYLEGKVDGNCLEREWYKKLDDAKKEIYFPNPIMDDDNIIKQLMPLLPEDVPILTLYIMLNDQFSFDIYNQPGHVIFSKNNELDEKFMQIKSELKNSISDKKLKETIEKLNELIKK</sequence>
<evidence type="ECO:0000256" key="1">
    <source>
        <dbReference type="SAM" id="Phobius"/>
    </source>
</evidence>
<keyword evidence="1" id="KW-1133">Transmembrane helix</keyword>
<keyword evidence="1" id="KW-0472">Membrane</keyword>
<keyword evidence="1" id="KW-0812">Transmembrane</keyword>
<dbReference type="EMBL" id="LR214939">
    <property type="protein sequence ID" value="VEU56258.1"/>
    <property type="molecule type" value="Genomic_DNA"/>
</dbReference>